<evidence type="ECO:0000313" key="2">
    <source>
        <dbReference type="Proteomes" id="UP001320209"/>
    </source>
</evidence>
<keyword evidence="2" id="KW-1185">Reference proteome</keyword>
<gene>
    <name evidence="1" type="ORF">HYD_3520</name>
</gene>
<reference evidence="1" key="1">
    <citation type="submission" date="2021-10" db="EMBL/GenBank/DDBJ databases">
        <title>Genome Sequence of The Candidatus Hydrogeosomobacter endosymbioticus, an Intracellular Bacterial Symbiont of the Anaerobic Ciliate GW7.</title>
        <authorList>
            <person name="Shiohama Y."/>
            <person name="Shinzato N."/>
        </authorList>
    </citation>
    <scope>NUCLEOTIDE SEQUENCE [LARGE SCALE GENOMIC DNA]</scope>
    <source>
        <strain evidence="1">200920</strain>
    </source>
</reference>
<evidence type="ECO:0000313" key="1">
    <source>
        <dbReference type="EMBL" id="BDB96219.1"/>
    </source>
</evidence>
<dbReference type="EMBL" id="AP025225">
    <property type="protein sequence ID" value="BDB96219.1"/>
    <property type="molecule type" value="Genomic_DNA"/>
</dbReference>
<protein>
    <submittedName>
        <fullName evidence="1">Uncharacterized protein</fullName>
    </submittedName>
</protein>
<proteinExistence type="predicted"/>
<sequence length="70" mass="7917">MALSKESIVMLVGLVNEKLSYIEKIGLPNDCSYCLRVSKTELLLELNECIKFLQNGQKIGAEHCKYPTKQ</sequence>
<accession>A0ABN6L3C6</accession>
<organism evidence="1 2">
    <name type="scientific">Candidatus Hydrogenosomobacter endosymbioticus</name>
    <dbReference type="NCBI Taxonomy" id="2558174"/>
    <lineage>
        <taxon>Bacteria</taxon>
        <taxon>Pseudomonadati</taxon>
        <taxon>Pseudomonadota</taxon>
        <taxon>Alphaproteobacteria</taxon>
        <taxon>Holosporales</taxon>
        <taxon>Holosporaceae</taxon>
        <taxon>Candidatus Hydrogenosomobacter</taxon>
    </lineage>
</organism>
<name>A0ABN6L3C6_9PROT</name>
<dbReference type="RefSeq" id="WP_236865776.1">
    <property type="nucleotide sequence ID" value="NZ_AP025225.1"/>
</dbReference>
<dbReference type="Proteomes" id="UP001320209">
    <property type="component" value="Chromosome"/>
</dbReference>